<name>A0AAD1ZRC2_9LAMI</name>
<dbReference type="Proteomes" id="UP000834106">
    <property type="component" value="Chromosome 13"/>
</dbReference>
<dbReference type="InterPro" id="IPR015943">
    <property type="entry name" value="WD40/YVTN_repeat-like_dom_sf"/>
</dbReference>
<accession>A0AAD1ZRC2</accession>
<dbReference type="Gene3D" id="2.130.10.10">
    <property type="entry name" value="YVTN repeat-like/Quinoprotein amine dehydrogenase"/>
    <property type="match status" value="1"/>
</dbReference>
<evidence type="ECO:0000313" key="2">
    <source>
        <dbReference type="EMBL" id="CAI9774344.1"/>
    </source>
</evidence>
<dbReference type="AlphaFoldDB" id="A0AAD1ZRC2"/>
<proteinExistence type="predicted"/>
<protein>
    <submittedName>
        <fullName evidence="2">Uncharacterized protein</fullName>
    </submittedName>
</protein>
<dbReference type="EMBL" id="OU503048">
    <property type="protein sequence ID" value="CAI9774344.1"/>
    <property type="molecule type" value="Genomic_DNA"/>
</dbReference>
<gene>
    <name evidence="2" type="ORF">FPE_LOCUS21774</name>
</gene>
<organism evidence="2 3">
    <name type="scientific">Fraxinus pennsylvanica</name>
    <dbReference type="NCBI Taxonomy" id="56036"/>
    <lineage>
        <taxon>Eukaryota</taxon>
        <taxon>Viridiplantae</taxon>
        <taxon>Streptophyta</taxon>
        <taxon>Embryophyta</taxon>
        <taxon>Tracheophyta</taxon>
        <taxon>Spermatophyta</taxon>
        <taxon>Magnoliopsida</taxon>
        <taxon>eudicotyledons</taxon>
        <taxon>Gunneridae</taxon>
        <taxon>Pentapetalae</taxon>
        <taxon>asterids</taxon>
        <taxon>lamiids</taxon>
        <taxon>Lamiales</taxon>
        <taxon>Oleaceae</taxon>
        <taxon>Oleeae</taxon>
        <taxon>Fraxinus</taxon>
    </lineage>
</organism>
<feature type="compositionally biased region" description="Basic and acidic residues" evidence="1">
    <location>
        <begin position="120"/>
        <end position="133"/>
    </location>
</feature>
<feature type="region of interest" description="Disordered" evidence="1">
    <location>
        <begin position="116"/>
        <end position="139"/>
    </location>
</feature>
<keyword evidence="3" id="KW-1185">Reference proteome</keyword>
<evidence type="ECO:0000256" key="1">
    <source>
        <dbReference type="SAM" id="MobiDB-lite"/>
    </source>
</evidence>
<reference evidence="2" key="1">
    <citation type="submission" date="2023-05" db="EMBL/GenBank/DDBJ databases">
        <authorList>
            <person name="Huff M."/>
        </authorList>
    </citation>
    <scope>NUCLEOTIDE SEQUENCE</scope>
</reference>
<evidence type="ECO:0000313" key="3">
    <source>
        <dbReference type="Proteomes" id="UP000834106"/>
    </source>
</evidence>
<sequence>MSRSSLMISFLRLDQDLKSCEKNSEAVENYLSGKFMKIYTGHVNKVYCIIPTFSVTSEKYNVSGSEDHYLAFHTYGLCIPEKKAKIEGFLIGGEEQEQEEFQLMIILELRGKRSANHPKNTKDHIWRKGKSVDSDEEAD</sequence>